<comment type="caution">
    <text evidence="1">The sequence shown here is derived from an EMBL/GenBank/DDBJ whole genome shotgun (WGS) entry which is preliminary data.</text>
</comment>
<sequence length="174" mass="19022">MQDLLLVEEVDVRRLDDPEDSRVCTITKMLLPAIKLKTAEHTAGGGVGTVKYRLPMIEALEPTMSVKGLDVGTIAAAGFIPGVSGGWIFAASVRNTSTNKIVPLRATVKGVVTEYTPGEHTPGELLDVDHAFHEVTDYELVVDGEQWFKFSARGRELVMYGVDLFEQYRTALGV</sequence>
<dbReference type="Pfam" id="PF04985">
    <property type="entry name" value="Phage_tube"/>
    <property type="match status" value="1"/>
</dbReference>
<accession>A0A512JPE1</accession>
<dbReference type="AlphaFoldDB" id="A0A512JPE1"/>
<protein>
    <submittedName>
        <fullName evidence="1">Uncharacterized protein</fullName>
    </submittedName>
</protein>
<dbReference type="OrthoDB" id="7834326at2"/>
<dbReference type="InterPro" id="IPR006498">
    <property type="entry name" value="Tail_tube"/>
</dbReference>
<evidence type="ECO:0000313" key="1">
    <source>
        <dbReference type="EMBL" id="GEP11830.1"/>
    </source>
</evidence>
<keyword evidence="2" id="KW-1185">Reference proteome</keyword>
<reference evidence="1 2" key="1">
    <citation type="submission" date="2019-07" db="EMBL/GenBank/DDBJ databases">
        <title>Whole genome shotgun sequence of Methylobacterium gnaphalii NBRC 107716.</title>
        <authorList>
            <person name="Hosoyama A."/>
            <person name="Uohara A."/>
            <person name="Ohji S."/>
            <person name="Ichikawa N."/>
        </authorList>
    </citation>
    <scope>NUCLEOTIDE SEQUENCE [LARGE SCALE GENOMIC DNA]</scope>
    <source>
        <strain evidence="1 2">NBRC 107716</strain>
    </source>
</reference>
<name>A0A512JPE1_9HYPH</name>
<proteinExistence type="predicted"/>
<evidence type="ECO:0000313" key="2">
    <source>
        <dbReference type="Proteomes" id="UP000321750"/>
    </source>
</evidence>
<dbReference type="EMBL" id="BJZV01000023">
    <property type="protein sequence ID" value="GEP11830.1"/>
    <property type="molecule type" value="Genomic_DNA"/>
</dbReference>
<organism evidence="1 2">
    <name type="scientific">Methylobacterium gnaphalii</name>
    <dbReference type="NCBI Taxonomy" id="1010610"/>
    <lineage>
        <taxon>Bacteria</taxon>
        <taxon>Pseudomonadati</taxon>
        <taxon>Pseudomonadota</taxon>
        <taxon>Alphaproteobacteria</taxon>
        <taxon>Hyphomicrobiales</taxon>
        <taxon>Methylobacteriaceae</taxon>
        <taxon>Methylobacterium</taxon>
    </lineage>
</organism>
<gene>
    <name evidence="1" type="ORF">MGN01_36750</name>
</gene>
<dbReference type="Proteomes" id="UP000321750">
    <property type="component" value="Unassembled WGS sequence"/>
</dbReference>
<dbReference type="RefSeq" id="WP_147048240.1">
    <property type="nucleotide sequence ID" value="NZ_BJZV01000023.1"/>
</dbReference>